<dbReference type="InterPro" id="IPR036047">
    <property type="entry name" value="F-box-like_dom_sf"/>
</dbReference>
<feature type="domain" description="F-box" evidence="1">
    <location>
        <begin position="8"/>
        <end position="56"/>
    </location>
</feature>
<gene>
    <name evidence="2" type="ORF">PT974_10169</name>
</gene>
<evidence type="ECO:0000259" key="1">
    <source>
        <dbReference type="PROSITE" id="PS50181"/>
    </source>
</evidence>
<dbReference type="InterPro" id="IPR001810">
    <property type="entry name" value="F-box_dom"/>
</dbReference>
<reference evidence="2 3" key="1">
    <citation type="submission" date="2024-01" db="EMBL/GenBank/DDBJ databases">
        <title>Complete genome of Cladobotryum mycophilum ATHUM6906.</title>
        <authorList>
            <person name="Christinaki A.C."/>
            <person name="Myridakis A.I."/>
            <person name="Kouvelis V.N."/>
        </authorList>
    </citation>
    <scope>NUCLEOTIDE SEQUENCE [LARGE SCALE GENOMIC DNA]</scope>
    <source>
        <strain evidence="2 3">ATHUM6906</strain>
    </source>
</reference>
<keyword evidence="3" id="KW-1185">Reference proteome</keyword>
<evidence type="ECO:0000313" key="3">
    <source>
        <dbReference type="Proteomes" id="UP001338125"/>
    </source>
</evidence>
<dbReference type="Pfam" id="PF00646">
    <property type="entry name" value="F-box"/>
    <property type="match status" value="1"/>
</dbReference>
<accession>A0ABR0S938</accession>
<name>A0ABR0S938_9HYPO</name>
<dbReference type="PROSITE" id="PS50181">
    <property type="entry name" value="FBOX"/>
    <property type="match status" value="1"/>
</dbReference>
<sequence length="442" mass="51506">MRPPTKRRAYLSGLPIEIILDIYQQLDIGSIYKLSQTSKHFLDVFQKRRATILMPVLIRDFSPFDELLQVHTASAEDLDVIDEIYRPRTVVFKRFPGDKGHVLTPHSGLPVPLPKHSDNNGFTPVIHGRLSNPSIAQPENVVLVENDLDAVLQKCRTVQQWEELFPQMRWYHEPENCRSLRPHEKLRFRRALYRWWLYGTYFHGDFPRPHVGLPSPYVRDIRLSQIRYHSTSELLELMDLMETIKDVILHYICPRLDPNEIEVTYDAPLVEKLDRSKSIFASWLDQSCWGRIIKTYAKLGPEDLFYYFENIYSYPRKRLIAEIHLKHPNFTFDQESIQAVIRCVLDEREWFDEPPSLAEDSIGGIIDFGDERDEERLSLGADASPDGLPASGVKLNFSQSRYSPRGDDGSNLEDNSLYQAELERLSSTMQDETRRWYTYGSA</sequence>
<organism evidence="2 3">
    <name type="scientific">Cladobotryum mycophilum</name>
    <dbReference type="NCBI Taxonomy" id="491253"/>
    <lineage>
        <taxon>Eukaryota</taxon>
        <taxon>Fungi</taxon>
        <taxon>Dikarya</taxon>
        <taxon>Ascomycota</taxon>
        <taxon>Pezizomycotina</taxon>
        <taxon>Sordariomycetes</taxon>
        <taxon>Hypocreomycetidae</taxon>
        <taxon>Hypocreales</taxon>
        <taxon>Hypocreaceae</taxon>
        <taxon>Cladobotryum</taxon>
    </lineage>
</organism>
<evidence type="ECO:0000313" key="2">
    <source>
        <dbReference type="EMBL" id="KAK5988683.1"/>
    </source>
</evidence>
<dbReference type="Proteomes" id="UP001338125">
    <property type="component" value="Unassembled WGS sequence"/>
</dbReference>
<protein>
    <recommendedName>
        <fullName evidence="1">F-box domain-containing protein</fullName>
    </recommendedName>
</protein>
<proteinExistence type="predicted"/>
<comment type="caution">
    <text evidence="2">The sequence shown here is derived from an EMBL/GenBank/DDBJ whole genome shotgun (WGS) entry which is preliminary data.</text>
</comment>
<dbReference type="SUPFAM" id="SSF81383">
    <property type="entry name" value="F-box domain"/>
    <property type="match status" value="1"/>
</dbReference>
<dbReference type="EMBL" id="JAVFKD010000015">
    <property type="protein sequence ID" value="KAK5988683.1"/>
    <property type="molecule type" value="Genomic_DNA"/>
</dbReference>
<dbReference type="CDD" id="cd09917">
    <property type="entry name" value="F-box_SF"/>
    <property type="match status" value="1"/>
</dbReference>